<dbReference type="InterPro" id="IPR007484">
    <property type="entry name" value="Peptidase_M28"/>
</dbReference>
<feature type="chain" id="PRO_5046900644" evidence="2">
    <location>
        <begin position="27"/>
        <end position="433"/>
    </location>
</feature>
<organism evidence="4 5">
    <name type="scientific">Massilia terrae</name>
    <dbReference type="NCBI Taxonomy" id="1811224"/>
    <lineage>
        <taxon>Bacteria</taxon>
        <taxon>Pseudomonadati</taxon>
        <taxon>Pseudomonadota</taxon>
        <taxon>Betaproteobacteria</taxon>
        <taxon>Burkholderiales</taxon>
        <taxon>Oxalobacteraceae</taxon>
        <taxon>Telluria group</taxon>
        <taxon>Massilia</taxon>
    </lineage>
</organism>
<evidence type="ECO:0000259" key="3">
    <source>
        <dbReference type="Pfam" id="PF04389"/>
    </source>
</evidence>
<accession>A0ABT2CYR1</accession>
<feature type="region of interest" description="Disordered" evidence="1">
    <location>
        <begin position="108"/>
        <end position="131"/>
    </location>
</feature>
<evidence type="ECO:0000256" key="1">
    <source>
        <dbReference type="SAM" id="MobiDB-lite"/>
    </source>
</evidence>
<evidence type="ECO:0000313" key="4">
    <source>
        <dbReference type="EMBL" id="MCS0659112.1"/>
    </source>
</evidence>
<dbReference type="PANTHER" id="PTHR12147:SF26">
    <property type="entry name" value="PEPTIDASE M28 DOMAIN-CONTAINING PROTEIN"/>
    <property type="match status" value="1"/>
</dbReference>
<comment type="caution">
    <text evidence="4">The sequence shown here is derived from an EMBL/GenBank/DDBJ whole genome shotgun (WGS) entry which is preliminary data.</text>
</comment>
<keyword evidence="5" id="KW-1185">Reference proteome</keyword>
<dbReference type="EMBL" id="JANUGU010000004">
    <property type="protein sequence ID" value="MCS0659112.1"/>
    <property type="molecule type" value="Genomic_DNA"/>
</dbReference>
<dbReference type="Proteomes" id="UP001204621">
    <property type="component" value="Unassembled WGS sequence"/>
</dbReference>
<evidence type="ECO:0000313" key="5">
    <source>
        <dbReference type="Proteomes" id="UP001204621"/>
    </source>
</evidence>
<dbReference type="Pfam" id="PF04389">
    <property type="entry name" value="Peptidase_M28"/>
    <property type="match status" value="1"/>
</dbReference>
<feature type="compositionally biased region" description="Gly residues" evidence="1">
    <location>
        <begin position="121"/>
        <end position="131"/>
    </location>
</feature>
<sequence length="433" mass="46483">MKIASLLPAPALAFGALAFLIPAAYAQTATPAASAPSADPVAALVSQLDLEKYKATIKGLTHFGDRRQGTERNRKALDWIEAQLKAYGCTNVERLQYQYTQAAPKPAGAAMPAQARTAPPGGRGGPAGQGGSILFGNRIATGVNTDPMLQPDEKIRALDAEQTPVGASLRENVYCTKVGTTHPEEMYIVSAHMDGIGFGEAANDDGSGTALVMELARILNAPGVTTERSIRFALWNNEETGLNGARAYVEQRKDLQGIESPKGSGNYPEPKWLGMIQHDMLLWDHGMPVPKLDASGKQVLDAKGHPVFVISKEQRLEADVNIEFQSNSKQADASAKLAWVLHAANNQYASNYPAFVGPHMTNTDSTPFMDLVPSISVRENERGMQIGAGWDPNWHQPTDVFSTYSDKDFMLGLNAAQTTLAAVAQLSGANIKK</sequence>
<feature type="compositionally biased region" description="Low complexity" evidence="1">
    <location>
        <begin position="108"/>
        <end position="120"/>
    </location>
</feature>
<name>A0ABT2CYR1_9BURK</name>
<gene>
    <name evidence="4" type="ORF">NX778_13665</name>
</gene>
<dbReference type="SUPFAM" id="SSF53187">
    <property type="entry name" value="Zn-dependent exopeptidases"/>
    <property type="match status" value="1"/>
</dbReference>
<protein>
    <submittedName>
        <fullName evidence="4">M28 family metallopeptidase</fullName>
    </submittedName>
</protein>
<dbReference type="PANTHER" id="PTHR12147">
    <property type="entry name" value="METALLOPEPTIDASE M28 FAMILY MEMBER"/>
    <property type="match status" value="1"/>
</dbReference>
<feature type="domain" description="Peptidase M28" evidence="3">
    <location>
        <begin position="172"/>
        <end position="405"/>
    </location>
</feature>
<dbReference type="Gene3D" id="3.40.630.10">
    <property type="entry name" value="Zn peptidases"/>
    <property type="match status" value="2"/>
</dbReference>
<proteinExistence type="predicted"/>
<evidence type="ECO:0000256" key="2">
    <source>
        <dbReference type="SAM" id="SignalP"/>
    </source>
</evidence>
<feature type="signal peptide" evidence="2">
    <location>
        <begin position="1"/>
        <end position="26"/>
    </location>
</feature>
<reference evidence="4 5" key="1">
    <citation type="submission" date="2022-08" db="EMBL/GenBank/DDBJ databases">
        <title>Reclassification of Massilia species as members of the genera Telluria, Duganella, Pseudoduganella, Mokoshia gen. nov. and Zemynaea gen. nov. using orthogonal and non-orthogonal genome-based approaches.</title>
        <authorList>
            <person name="Bowman J.P."/>
        </authorList>
    </citation>
    <scope>NUCLEOTIDE SEQUENCE [LARGE SCALE GENOMIC DNA]</scope>
    <source>
        <strain evidence="4 5">JCM 31606</strain>
    </source>
</reference>
<dbReference type="InterPro" id="IPR045175">
    <property type="entry name" value="M28_fam"/>
</dbReference>
<keyword evidence="2" id="KW-0732">Signal</keyword>
<dbReference type="RefSeq" id="WP_258812300.1">
    <property type="nucleotide sequence ID" value="NZ_JANUGU010000004.1"/>
</dbReference>